<name>A0A6B0UJX3_IXORI</name>
<reference evidence="2" key="1">
    <citation type="submission" date="2019-12" db="EMBL/GenBank/DDBJ databases">
        <title>An insight into the sialome of adult female Ixodes ricinus ticks feeding for 6 days.</title>
        <authorList>
            <person name="Perner J."/>
            <person name="Ribeiro J.M.C."/>
        </authorList>
    </citation>
    <scope>NUCLEOTIDE SEQUENCE</scope>
    <source>
        <strain evidence="2">Semi-engorged</strain>
        <tissue evidence="2">Salivary glands</tissue>
    </source>
</reference>
<proteinExistence type="predicted"/>
<evidence type="ECO:0000313" key="2">
    <source>
        <dbReference type="EMBL" id="MXU89992.1"/>
    </source>
</evidence>
<keyword evidence="1" id="KW-0732">Signal</keyword>
<sequence length="111" mass="12603">MLVQIGLLKKLFFFLFTYSLTLSSKSEASELIICASMRASMAHIPTKHRRLVFLSLPCHHSYALSASADPLHIPWRLGGSSLSYATFSNDRWELGRKRKEMTEVVTNTSRL</sequence>
<dbReference type="AlphaFoldDB" id="A0A6B0UJX3"/>
<evidence type="ECO:0000256" key="1">
    <source>
        <dbReference type="SAM" id="SignalP"/>
    </source>
</evidence>
<feature type="chain" id="PRO_5025549302" evidence="1">
    <location>
        <begin position="29"/>
        <end position="111"/>
    </location>
</feature>
<accession>A0A6B0UJX3</accession>
<organism evidence="2">
    <name type="scientific">Ixodes ricinus</name>
    <name type="common">Common tick</name>
    <name type="synonym">Acarus ricinus</name>
    <dbReference type="NCBI Taxonomy" id="34613"/>
    <lineage>
        <taxon>Eukaryota</taxon>
        <taxon>Metazoa</taxon>
        <taxon>Ecdysozoa</taxon>
        <taxon>Arthropoda</taxon>
        <taxon>Chelicerata</taxon>
        <taxon>Arachnida</taxon>
        <taxon>Acari</taxon>
        <taxon>Parasitiformes</taxon>
        <taxon>Ixodida</taxon>
        <taxon>Ixodoidea</taxon>
        <taxon>Ixodidae</taxon>
        <taxon>Ixodinae</taxon>
        <taxon>Ixodes</taxon>
    </lineage>
</organism>
<protein>
    <submittedName>
        <fullName evidence="2">Putative secreted protein</fullName>
    </submittedName>
</protein>
<dbReference type="EMBL" id="GIFC01007909">
    <property type="protein sequence ID" value="MXU89992.1"/>
    <property type="molecule type" value="Transcribed_RNA"/>
</dbReference>
<feature type="signal peptide" evidence="1">
    <location>
        <begin position="1"/>
        <end position="28"/>
    </location>
</feature>